<protein>
    <recommendedName>
        <fullName evidence="1">4Fe-4S ferredoxin-type domain-containing protein</fullName>
    </recommendedName>
</protein>
<evidence type="ECO:0000313" key="3">
    <source>
        <dbReference type="Proteomes" id="UP000184342"/>
    </source>
</evidence>
<evidence type="ECO:0000259" key="1">
    <source>
        <dbReference type="PROSITE" id="PS51379"/>
    </source>
</evidence>
<sequence>MELKQRERLTHIVKKFSIKNDIDILGIADVEELNQKARAGRRPKDLFPTAKSILLFGCGMADPISRGWVCNGKGGDYISLTLSELENRKWILKKFLREQGFHTFGGDIYGEGILNTGIRLANAAESCGMGYIGKSNLLITKKYGPRLNLLYLATDAPLIPDREVEKDNCGGCKICQTHCTSGAILGDGYFHARQCECIINCSENKMYYSSHLNIDCDMCLRMCPKGDMHWDAEEKKNTWFEKIEKKNGG</sequence>
<accession>A0A1M6JGY7</accession>
<dbReference type="STRING" id="1122934.SAMN02745691_01995"/>
<gene>
    <name evidence="2" type="ORF">SAMN02745691_01995</name>
</gene>
<proteinExistence type="predicted"/>
<dbReference type="PANTHER" id="PTHR42827:SF1">
    <property type="entry name" value="IRON-SULFUR CLUSTER-BINDING PROTEIN"/>
    <property type="match status" value="1"/>
</dbReference>
<keyword evidence="3" id="KW-1185">Reference proteome</keyword>
<feature type="domain" description="4Fe-4S ferredoxin-type" evidence="1">
    <location>
        <begin position="160"/>
        <end position="189"/>
    </location>
</feature>
<dbReference type="OrthoDB" id="9784571at2"/>
<dbReference type="AlphaFoldDB" id="A0A1M6JGY7"/>
<name>A0A1M6JGY7_9FIRM</name>
<dbReference type="EMBL" id="FQYT01000022">
    <property type="protein sequence ID" value="SHJ45963.1"/>
    <property type="molecule type" value="Genomic_DNA"/>
</dbReference>
<dbReference type="InterPro" id="IPR017896">
    <property type="entry name" value="4Fe4S_Fe-S-bd"/>
</dbReference>
<dbReference type="SUPFAM" id="SSF54862">
    <property type="entry name" value="4Fe-4S ferredoxins"/>
    <property type="match status" value="1"/>
</dbReference>
<dbReference type="Proteomes" id="UP000184342">
    <property type="component" value="Unassembled WGS sequence"/>
</dbReference>
<dbReference type="RefSeq" id="WP_073994261.1">
    <property type="nucleotide sequence ID" value="NZ_FQYT01000022.1"/>
</dbReference>
<dbReference type="PANTHER" id="PTHR42827">
    <property type="entry name" value="IRON-SULFUR CLUSTER-BINDING PROTEIN-RELATED"/>
    <property type="match status" value="1"/>
</dbReference>
<organism evidence="2 3">
    <name type="scientific">Parasporobacterium paucivorans DSM 15970</name>
    <dbReference type="NCBI Taxonomy" id="1122934"/>
    <lineage>
        <taxon>Bacteria</taxon>
        <taxon>Bacillati</taxon>
        <taxon>Bacillota</taxon>
        <taxon>Clostridia</taxon>
        <taxon>Lachnospirales</taxon>
        <taxon>Lachnospiraceae</taxon>
        <taxon>Parasporobacterium</taxon>
    </lineage>
</organism>
<reference evidence="2 3" key="1">
    <citation type="submission" date="2016-11" db="EMBL/GenBank/DDBJ databases">
        <authorList>
            <person name="Jaros S."/>
            <person name="Januszkiewicz K."/>
            <person name="Wedrychowicz H."/>
        </authorList>
    </citation>
    <scope>NUCLEOTIDE SEQUENCE [LARGE SCALE GENOMIC DNA]</scope>
    <source>
        <strain evidence="2 3">DSM 15970</strain>
    </source>
</reference>
<evidence type="ECO:0000313" key="2">
    <source>
        <dbReference type="EMBL" id="SHJ45963.1"/>
    </source>
</evidence>
<dbReference type="PROSITE" id="PS51379">
    <property type="entry name" value="4FE4S_FER_2"/>
    <property type="match status" value="1"/>
</dbReference>